<dbReference type="PANTHER" id="PTHR46060:SF1">
    <property type="entry name" value="MARINER MOS1 TRANSPOSASE-LIKE PROTEIN"/>
    <property type="match status" value="1"/>
</dbReference>
<keyword evidence="2" id="KW-1185">Reference proteome</keyword>
<evidence type="ECO:0000313" key="2">
    <source>
        <dbReference type="Proteomes" id="UP000499080"/>
    </source>
</evidence>
<reference evidence="1 2" key="1">
    <citation type="journal article" date="2019" name="Sci. Rep.">
        <title>Orb-weaving spider Araneus ventricosus genome elucidates the spidroin gene catalogue.</title>
        <authorList>
            <person name="Kono N."/>
            <person name="Nakamura H."/>
            <person name="Ohtoshi R."/>
            <person name="Moran D.A.P."/>
            <person name="Shinohara A."/>
            <person name="Yoshida Y."/>
            <person name="Fujiwara M."/>
            <person name="Mori M."/>
            <person name="Tomita M."/>
            <person name="Arakawa K."/>
        </authorList>
    </citation>
    <scope>NUCLEOTIDE SEQUENCE [LARGE SCALE GENOMIC DNA]</scope>
</reference>
<dbReference type="Gene3D" id="3.30.420.10">
    <property type="entry name" value="Ribonuclease H-like superfamily/Ribonuclease H"/>
    <property type="match status" value="1"/>
</dbReference>
<comment type="caution">
    <text evidence="1">The sequence shown here is derived from an EMBL/GenBank/DDBJ whole genome shotgun (WGS) entry which is preliminary data.</text>
</comment>
<dbReference type="OrthoDB" id="6431382at2759"/>
<evidence type="ECO:0008006" key="3">
    <source>
        <dbReference type="Google" id="ProtNLM"/>
    </source>
</evidence>
<evidence type="ECO:0000313" key="1">
    <source>
        <dbReference type="EMBL" id="GBL87581.1"/>
    </source>
</evidence>
<dbReference type="InterPro" id="IPR036397">
    <property type="entry name" value="RNaseH_sf"/>
</dbReference>
<accession>A0A4Y2B5D8</accession>
<dbReference type="PANTHER" id="PTHR46060">
    <property type="entry name" value="MARINER MOS1 TRANSPOSASE-LIKE PROTEIN"/>
    <property type="match status" value="1"/>
</dbReference>
<gene>
    <name evidence="1" type="ORF">AVEN_165187_1</name>
</gene>
<dbReference type="GO" id="GO:0003676">
    <property type="term" value="F:nucleic acid binding"/>
    <property type="evidence" value="ECO:0007669"/>
    <property type="project" value="InterPro"/>
</dbReference>
<dbReference type="Proteomes" id="UP000499080">
    <property type="component" value="Unassembled WGS sequence"/>
</dbReference>
<protein>
    <recommendedName>
        <fullName evidence="3">Histone-lysine N-methyltransferase SETMAR</fullName>
    </recommendedName>
</protein>
<proteinExistence type="predicted"/>
<organism evidence="1 2">
    <name type="scientific">Araneus ventricosus</name>
    <name type="common">Orbweaver spider</name>
    <name type="synonym">Epeira ventricosa</name>
    <dbReference type="NCBI Taxonomy" id="182803"/>
    <lineage>
        <taxon>Eukaryota</taxon>
        <taxon>Metazoa</taxon>
        <taxon>Ecdysozoa</taxon>
        <taxon>Arthropoda</taxon>
        <taxon>Chelicerata</taxon>
        <taxon>Arachnida</taxon>
        <taxon>Araneae</taxon>
        <taxon>Araneomorphae</taxon>
        <taxon>Entelegynae</taxon>
        <taxon>Araneoidea</taxon>
        <taxon>Araneidae</taxon>
        <taxon>Araneus</taxon>
    </lineage>
</organism>
<sequence>MIQQCDRRELIESKLNGKKCEDGCRRTSRCSQDCKNGNKPRGFLFLDDKARSHTARDTKEHIRCLGWKRLDHPAYSPDLTPPDFHLFPALKSALSCRHFRRYAAGCEELPSLAGHRFLPGWFLRIDYCPESFDDRYSQEWFMQ</sequence>
<dbReference type="EMBL" id="BGPR01000054">
    <property type="protein sequence ID" value="GBL87581.1"/>
    <property type="molecule type" value="Genomic_DNA"/>
</dbReference>
<dbReference type="AlphaFoldDB" id="A0A4Y2B5D8"/>
<name>A0A4Y2B5D8_ARAVE</name>
<dbReference type="InterPro" id="IPR052709">
    <property type="entry name" value="Transposase-MT_Hybrid"/>
</dbReference>